<dbReference type="GO" id="GO:0005506">
    <property type="term" value="F:iron ion binding"/>
    <property type="evidence" value="ECO:0007669"/>
    <property type="project" value="InterPro"/>
</dbReference>
<keyword evidence="6" id="KW-0503">Monooxygenase</keyword>
<sequence length="362" mass="41661">MPPWNPITGHLLCLAPLLSRFPKDIIQNYLLMELSKDFSKTDNLLYLDLWPFSMPMIVVTSPDLSIQACQQHDLTKPAALKYFLEPFSGGEDLFTMNGLEWKRSRAMFAPGFNANYLLGQMGHILEETSVFVEILREHARKGDMFSLDRLTCDFTMDIIGAVCLNSHLNSQRQFNPLASAMRSQIAWHLRADEMNLFKRWNPAQPLIMWKNSRTMNNYIGKELDKRFIERQGGEKDTSSRSIIDLVLDNYMTENSSLDMAHGLDQSFKKWAQVQIRLMIFAGHDSTASTICYSYYLLSKHPNALAQIRAEHNEVFGTHLKTVSAQLLENPQLINKLSYTNAVLKETLRLFPRQTLYVVENQE</sequence>
<evidence type="ECO:0000256" key="3">
    <source>
        <dbReference type="ARBA" id="ARBA00022723"/>
    </source>
</evidence>
<dbReference type="GO" id="GO:0004497">
    <property type="term" value="F:monooxygenase activity"/>
    <property type="evidence" value="ECO:0007669"/>
    <property type="project" value="UniProtKB-KW"/>
</dbReference>
<dbReference type="SUPFAM" id="SSF48264">
    <property type="entry name" value="Cytochrome P450"/>
    <property type="match status" value="1"/>
</dbReference>
<dbReference type="Proteomes" id="UP000785200">
    <property type="component" value="Unassembled WGS sequence"/>
</dbReference>
<dbReference type="Gene3D" id="1.10.630.10">
    <property type="entry name" value="Cytochrome P450"/>
    <property type="match status" value="1"/>
</dbReference>
<organism evidence="7 8">
    <name type="scientific">Hyphodiscus hymeniophilus</name>
    <dbReference type="NCBI Taxonomy" id="353542"/>
    <lineage>
        <taxon>Eukaryota</taxon>
        <taxon>Fungi</taxon>
        <taxon>Dikarya</taxon>
        <taxon>Ascomycota</taxon>
        <taxon>Pezizomycotina</taxon>
        <taxon>Leotiomycetes</taxon>
        <taxon>Helotiales</taxon>
        <taxon>Hyphodiscaceae</taxon>
        <taxon>Hyphodiscus</taxon>
    </lineage>
</organism>
<evidence type="ECO:0000256" key="4">
    <source>
        <dbReference type="ARBA" id="ARBA00023002"/>
    </source>
</evidence>
<keyword evidence="4" id="KW-0560">Oxidoreductase</keyword>
<keyword evidence="2" id="KW-0349">Heme</keyword>
<dbReference type="AlphaFoldDB" id="A0A9P6VQ54"/>
<dbReference type="InterPro" id="IPR001128">
    <property type="entry name" value="Cyt_P450"/>
</dbReference>
<accession>A0A9P6VQ54</accession>
<evidence type="ECO:0000313" key="7">
    <source>
        <dbReference type="EMBL" id="KAG0652541.1"/>
    </source>
</evidence>
<comment type="caution">
    <text evidence="7">The sequence shown here is derived from an EMBL/GenBank/DDBJ whole genome shotgun (WGS) entry which is preliminary data.</text>
</comment>
<dbReference type="EMBL" id="VNKQ01000002">
    <property type="protein sequence ID" value="KAG0652541.1"/>
    <property type="molecule type" value="Genomic_DNA"/>
</dbReference>
<evidence type="ECO:0000313" key="8">
    <source>
        <dbReference type="Proteomes" id="UP000785200"/>
    </source>
</evidence>
<reference evidence="7" key="1">
    <citation type="submission" date="2019-07" db="EMBL/GenBank/DDBJ databases">
        <title>Hyphodiscus hymeniophilus genome sequencing and assembly.</title>
        <authorList>
            <person name="Kramer G."/>
            <person name="Nodwell J."/>
        </authorList>
    </citation>
    <scope>NUCLEOTIDE SEQUENCE</scope>
    <source>
        <strain evidence="7">ATCC 34498</strain>
    </source>
</reference>
<dbReference type="GO" id="GO:0016705">
    <property type="term" value="F:oxidoreductase activity, acting on paired donors, with incorporation or reduction of molecular oxygen"/>
    <property type="evidence" value="ECO:0007669"/>
    <property type="project" value="InterPro"/>
</dbReference>
<dbReference type="GO" id="GO:0020037">
    <property type="term" value="F:heme binding"/>
    <property type="evidence" value="ECO:0007669"/>
    <property type="project" value="InterPro"/>
</dbReference>
<name>A0A9P6VQ54_9HELO</name>
<dbReference type="InterPro" id="IPR050196">
    <property type="entry name" value="Cytochrome_P450_Monoox"/>
</dbReference>
<gene>
    <name evidence="7" type="ORF">D0Z07_0189</name>
</gene>
<evidence type="ECO:0000256" key="2">
    <source>
        <dbReference type="ARBA" id="ARBA00022617"/>
    </source>
</evidence>
<proteinExistence type="inferred from homology"/>
<evidence type="ECO:0000256" key="1">
    <source>
        <dbReference type="ARBA" id="ARBA00010617"/>
    </source>
</evidence>
<protein>
    <submittedName>
        <fullName evidence="7">Cytochrome P450 59</fullName>
    </submittedName>
</protein>
<comment type="similarity">
    <text evidence="1">Belongs to the cytochrome P450 family.</text>
</comment>
<dbReference type="OrthoDB" id="10029320at2759"/>
<dbReference type="PRINTS" id="PR00385">
    <property type="entry name" value="P450"/>
</dbReference>
<evidence type="ECO:0000256" key="6">
    <source>
        <dbReference type="ARBA" id="ARBA00023033"/>
    </source>
</evidence>
<dbReference type="Pfam" id="PF00067">
    <property type="entry name" value="p450"/>
    <property type="match status" value="1"/>
</dbReference>
<keyword evidence="5" id="KW-0408">Iron</keyword>
<keyword evidence="3" id="KW-0479">Metal-binding</keyword>
<dbReference type="InterPro" id="IPR036396">
    <property type="entry name" value="Cyt_P450_sf"/>
</dbReference>
<dbReference type="PANTHER" id="PTHR24291">
    <property type="entry name" value="CYTOCHROME P450 FAMILY 4"/>
    <property type="match status" value="1"/>
</dbReference>
<evidence type="ECO:0000256" key="5">
    <source>
        <dbReference type="ARBA" id="ARBA00023004"/>
    </source>
</evidence>
<keyword evidence="8" id="KW-1185">Reference proteome</keyword>
<dbReference type="PANTHER" id="PTHR24291:SF50">
    <property type="entry name" value="BIFUNCTIONAL ALBAFLAVENONE MONOOXYGENASE_TERPENE SYNTHASE"/>
    <property type="match status" value="1"/>
</dbReference>